<dbReference type="Proteomes" id="UP001519460">
    <property type="component" value="Unassembled WGS sequence"/>
</dbReference>
<reference evidence="2 3" key="1">
    <citation type="journal article" date="2023" name="Sci. Data">
        <title>Genome assembly of the Korean intertidal mud-creeper Batillaria attramentaria.</title>
        <authorList>
            <person name="Patra A.K."/>
            <person name="Ho P.T."/>
            <person name="Jun S."/>
            <person name="Lee S.J."/>
            <person name="Kim Y."/>
            <person name="Won Y.J."/>
        </authorList>
    </citation>
    <scope>NUCLEOTIDE SEQUENCE [LARGE SCALE GENOMIC DNA]</scope>
    <source>
        <strain evidence="2">Wonlab-2016</strain>
    </source>
</reference>
<accession>A0ABD0JUQ6</accession>
<proteinExistence type="predicted"/>
<evidence type="ECO:0000313" key="3">
    <source>
        <dbReference type="Proteomes" id="UP001519460"/>
    </source>
</evidence>
<evidence type="ECO:0000313" key="2">
    <source>
        <dbReference type="EMBL" id="KAK7478419.1"/>
    </source>
</evidence>
<keyword evidence="3" id="KW-1185">Reference proteome</keyword>
<name>A0ABD0JUQ6_9CAEN</name>
<dbReference type="EMBL" id="JACVVK020000326">
    <property type="protein sequence ID" value="KAK7478419.1"/>
    <property type="molecule type" value="Genomic_DNA"/>
</dbReference>
<sequence length="101" mass="11045">MTFFRSFKLLCCSTLAIALDSDTFFASTYYRDLSWTPVSCDFLQSHTGFDSSEIKISWPLTGIAGAPPGRGLPSCAPFVFFLKQVLIEAGFGSSPEKCTVL</sequence>
<feature type="signal peptide" evidence="1">
    <location>
        <begin position="1"/>
        <end position="18"/>
    </location>
</feature>
<evidence type="ECO:0000256" key="1">
    <source>
        <dbReference type="SAM" id="SignalP"/>
    </source>
</evidence>
<evidence type="ECO:0008006" key="4">
    <source>
        <dbReference type="Google" id="ProtNLM"/>
    </source>
</evidence>
<feature type="chain" id="PRO_5044816673" description="Secreted protein" evidence="1">
    <location>
        <begin position="19"/>
        <end position="101"/>
    </location>
</feature>
<protein>
    <recommendedName>
        <fullName evidence="4">Secreted protein</fullName>
    </recommendedName>
</protein>
<gene>
    <name evidence="2" type="ORF">BaRGS_00030344</name>
</gene>
<dbReference type="AlphaFoldDB" id="A0ABD0JUQ6"/>
<comment type="caution">
    <text evidence="2">The sequence shown here is derived from an EMBL/GenBank/DDBJ whole genome shotgun (WGS) entry which is preliminary data.</text>
</comment>
<keyword evidence="1" id="KW-0732">Signal</keyword>
<organism evidence="2 3">
    <name type="scientific">Batillaria attramentaria</name>
    <dbReference type="NCBI Taxonomy" id="370345"/>
    <lineage>
        <taxon>Eukaryota</taxon>
        <taxon>Metazoa</taxon>
        <taxon>Spiralia</taxon>
        <taxon>Lophotrochozoa</taxon>
        <taxon>Mollusca</taxon>
        <taxon>Gastropoda</taxon>
        <taxon>Caenogastropoda</taxon>
        <taxon>Sorbeoconcha</taxon>
        <taxon>Cerithioidea</taxon>
        <taxon>Batillariidae</taxon>
        <taxon>Batillaria</taxon>
    </lineage>
</organism>